<evidence type="ECO:0000256" key="1">
    <source>
        <dbReference type="ARBA" id="ARBA00008791"/>
    </source>
</evidence>
<dbReference type="SUPFAM" id="SSF52402">
    <property type="entry name" value="Adenine nucleotide alpha hydrolases-like"/>
    <property type="match status" value="2"/>
</dbReference>
<comment type="similarity">
    <text evidence="1">Belongs to the universal stress protein A family.</text>
</comment>
<feature type="domain" description="UspA" evidence="2">
    <location>
        <begin position="159"/>
        <end position="283"/>
    </location>
</feature>
<evidence type="ECO:0000259" key="2">
    <source>
        <dbReference type="Pfam" id="PF00582"/>
    </source>
</evidence>
<dbReference type="InterPro" id="IPR006016">
    <property type="entry name" value="UspA"/>
</dbReference>
<dbReference type="OrthoDB" id="3404132at2"/>
<accession>A0A3Q9G1E1</accession>
<sequence>MVGSRQAVLVEVSDRPLGEHAVRWAADEAALRSLPLRLLYVQAGAAITLPDAEPESRAHTWATHIHARGETLLREARDQALRHHPGLEIDTELASGRPPRVLREAARSASLVVLPTPRHAVADSLFTPRDEADALTGHPACPVVLVREPLPGVPDDAPVAVGADGSPSARPAVDLAFEEASLRGVGLVAILVRTPRDAGRTDALAEARADLSESLAAHRERYPGVAVRQDVLVGDPAAMLASASRHARCLVVGTRRRSGLREALVASTSRSLIHGTDCPLIIAPAPSAP</sequence>
<dbReference type="Pfam" id="PF00582">
    <property type="entry name" value="Usp"/>
    <property type="match status" value="2"/>
</dbReference>
<reference evidence="3 4" key="1">
    <citation type="submission" date="2018-12" db="EMBL/GenBank/DDBJ databases">
        <title>The whole draft genome of Streptomyce luteoverticillatus CGMCC 15060.</title>
        <authorList>
            <person name="Feng Z."/>
            <person name="Chen G."/>
            <person name="Zhang J."/>
            <person name="Zhu H."/>
            <person name="Yu X."/>
            <person name="Zhang W."/>
            <person name="Zhang X."/>
        </authorList>
    </citation>
    <scope>NUCLEOTIDE SEQUENCE [LARGE SCALE GENOMIC DNA]</scope>
    <source>
        <strain evidence="3 4">CGMCC 15060</strain>
    </source>
</reference>
<organism evidence="3 4">
    <name type="scientific">Streptomyces luteoverticillatus</name>
    <name type="common">Streptoverticillium luteoverticillatus</name>
    <dbReference type="NCBI Taxonomy" id="66425"/>
    <lineage>
        <taxon>Bacteria</taxon>
        <taxon>Bacillati</taxon>
        <taxon>Actinomycetota</taxon>
        <taxon>Actinomycetes</taxon>
        <taxon>Kitasatosporales</taxon>
        <taxon>Streptomycetaceae</taxon>
        <taxon>Streptomyces</taxon>
    </lineage>
</organism>
<name>A0A3Q9G1E1_STRLT</name>
<proteinExistence type="inferred from homology"/>
<evidence type="ECO:0000313" key="3">
    <source>
        <dbReference type="EMBL" id="AZQ75106.1"/>
    </source>
</evidence>
<keyword evidence="4" id="KW-1185">Reference proteome</keyword>
<gene>
    <name evidence="3" type="ORF">EKH77_31665</name>
</gene>
<dbReference type="AlphaFoldDB" id="A0A3Q9G1E1"/>
<dbReference type="Gene3D" id="3.40.50.620">
    <property type="entry name" value="HUPs"/>
    <property type="match status" value="2"/>
</dbReference>
<evidence type="ECO:0000313" key="4">
    <source>
        <dbReference type="Proteomes" id="UP000267900"/>
    </source>
</evidence>
<dbReference type="PANTHER" id="PTHR46268">
    <property type="entry name" value="STRESS RESPONSE PROTEIN NHAX"/>
    <property type="match status" value="1"/>
</dbReference>
<feature type="domain" description="UspA" evidence="2">
    <location>
        <begin position="6"/>
        <end position="147"/>
    </location>
</feature>
<dbReference type="EMBL" id="CP034587">
    <property type="protein sequence ID" value="AZQ75106.1"/>
    <property type="molecule type" value="Genomic_DNA"/>
</dbReference>
<dbReference type="RefSeq" id="WP_126917608.1">
    <property type="nucleotide sequence ID" value="NZ_CP034587.1"/>
</dbReference>
<dbReference type="PRINTS" id="PR01438">
    <property type="entry name" value="UNVRSLSTRESS"/>
</dbReference>
<dbReference type="InterPro" id="IPR006015">
    <property type="entry name" value="Universal_stress_UspA"/>
</dbReference>
<dbReference type="Proteomes" id="UP000267900">
    <property type="component" value="Chromosome"/>
</dbReference>
<dbReference type="PANTHER" id="PTHR46268:SF6">
    <property type="entry name" value="UNIVERSAL STRESS PROTEIN UP12"/>
    <property type="match status" value="1"/>
</dbReference>
<protein>
    <submittedName>
        <fullName evidence="3">Universal stress protein</fullName>
    </submittedName>
</protein>
<dbReference type="InterPro" id="IPR014729">
    <property type="entry name" value="Rossmann-like_a/b/a_fold"/>
</dbReference>